<evidence type="ECO:0000256" key="4">
    <source>
        <dbReference type="ARBA" id="ARBA00023163"/>
    </source>
</evidence>
<comment type="similarity">
    <text evidence="1">Belongs to the LysR transcriptional regulatory family.</text>
</comment>
<feature type="domain" description="HTH lysR-type" evidence="6">
    <location>
        <begin position="58"/>
        <end position="115"/>
    </location>
</feature>
<comment type="caution">
    <text evidence="7">The sequence shown here is derived from an EMBL/GenBank/DDBJ whole genome shotgun (WGS) entry which is preliminary data.</text>
</comment>
<feature type="region of interest" description="Disordered" evidence="5">
    <location>
        <begin position="1"/>
        <end position="20"/>
    </location>
</feature>
<dbReference type="Gene3D" id="1.10.10.10">
    <property type="entry name" value="Winged helix-like DNA-binding domain superfamily/Winged helix DNA-binding domain"/>
    <property type="match status" value="1"/>
</dbReference>
<dbReference type="InterPro" id="IPR036388">
    <property type="entry name" value="WH-like_DNA-bd_sf"/>
</dbReference>
<dbReference type="Pfam" id="PF00126">
    <property type="entry name" value="HTH_1"/>
    <property type="match status" value="1"/>
</dbReference>
<dbReference type="GO" id="GO:0032993">
    <property type="term" value="C:protein-DNA complex"/>
    <property type="evidence" value="ECO:0007669"/>
    <property type="project" value="TreeGrafter"/>
</dbReference>
<dbReference type="PROSITE" id="PS50931">
    <property type="entry name" value="HTH_LYSR"/>
    <property type="match status" value="1"/>
</dbReference>
<protein>
    <submittedName>
        <fullName evidence="7">LysR family transcriptional regulator</fullName>
    </submittedName>
</protein>
<gene>
    <name evidence="7" type="ORF">FDA38_17560</name>
</gene>
<keyword evidence="4" id="KW-0804">Transcription</keyword>
<evidence type="ECO:0000313" key="7">
    <source>
        <dbReference type="EMBL" id="TKK80141.1"/>
    </source>
</evidence>
<dbReference type="CDD" id="cd05466">
    <property type="entry name" value="PBP2_LTTR_substrate"/>
    <property type="match status" value="1"/>
</dbReference>
<evidence type="ECO:0000256" key="1">
    <source>
        <dbReference type="ARBA" id="ARBA00009437"/>
    </source>
</evidence>
<proteinExistence type="inferred from homology"/>
<dbReference type="OrthoDB" id="3181812at2"/>
<evidence type="ECO:0000256" key="2">
    <source>
        <dbReference type="ARBA" id="ARBA00023015"/>
    </source>
</evidence>
<dbReference type="Gene3D" id="3.40.190.290">
    <property type="match status" value="1"/>
</dbReference>
<organism evidence="7 8">
    <name type="scientific">Kribbella jiaozuonensis</name>
    <dbReference type="NCBI Taxonomy" id="2575441"/>
    <lineage>
        <taxon>Bacteria</taxon>
        <taxon>Bacillati</taxon>
        <taxon>Actinomycetota</taxon>
        <taxon>Actinomycetes</taxon>
        <taxon>Propionibacteriales</taxon>
        <taxon>Kribbellaceae</taxon>
        <taxon>Kribbella</taxon>
    </lineage>
</organism>
<keyword evidence="2" id="KW-0805">Transcription regulation</keyword>
<dbReference type="SUPFAM" id="SSF46785">
    <property type="entry name" value="Winged helix' DNA-binding domain"/>
    <property type="match status" value="1"/>
</dbReference>
<dbReference type="AlphaFoldDB" id="A0A4U3LVJ8"/>
<dbReference type="SUPFAM" id="SSF53850">
    <property type="entry name" value="Periplasmic binding protein-like II"/>
    <property type="match status" value="1"/>
</dbReference>
<sequence length="356" mass="38414">MLDCCRSPAATPSTPAYCPTSRRSSRWVARTEKRPYLGQSMGDRRILSVRSADGGRGMELRQLRHFIALAEERSVTGAARRELIVQSGLSNSLQSLERELGTELYLRGTRPVRLTATGEALVAPAREALRAAETARRAVQETRDVLVGRLRLGIALSAQYLVPFAGYLGAFLRDHPGVDVRMRGTAALDMLDMVENGELDCAIGPALEQRGRLRLTSLASEPLALTCRTDHELAGRDSVTVADLAGERFVDVPPGWTARLLCDALFAGAGLTRRIVAEAGDWEVLLEMIAAGAGIGFTPVGLQYKVLTAPDSPLRHVRVEGAQMDRHLYLILPPRAETSPAAAAFAAGMLALHGAD</sequence>
<dbReference type="GO" id="GO:0003700">
    <property type="term" value="F:DNA-binding transcription factor activity"/>
    <property type="evidence" value="ECO:0007669"/>
    <property type="project" value="InterPro"/>
</dbReference>
<dbReference type="GO" id="GO:0003677">
    <property type="term" value="F:DNA binding"/>
    <property type="evidence" value="ECO:0007669"/>
    <property type="project" value="UniProtKB-KW"/>
</dbReference>
<dbReference type="Proteomes" id="UP000305836">
    <property type="component" value="Unassembled WGS sequence"/>
</dbReference>
<evidence type="ECO:0000259" key="6">
    <source>
        <dbReference type="PROSITE" id="PS50931"/>
    </source>
</evidence>
<dbReference type="InterPro" id="IPR000847">
    <property type="entry name" value="LysR_HTH_N"/>
</dbReference>
<keyword evidence="3" id="KW-0238">DNA-binding</keyword>
<name>A0A4U3LVJ8_9ACTN</name>
<accession>A0A4U3LVJ8</accession>
<evidence type="ECO:0000256" key="3">
    <source>
        <dbReference type="ARBA" id="ARBA00023125"/>
    </source>
</evidence>
<dbReference type="InterPro" id="IPR005119">
    <property type="entry name" value="LysR_subst-bd"/>
</dbReference>
<reference evidence="7 8" key="1">
    <citation type="submission" date="2019-04" db="EMBL/GenBank/DDBJ databases">
        <title>Kribbella sp. NEAU-THZ 27 nov., a novel actinomycete isolated from soil.</title>
        <authorList>
            <person name="Duan L."/>
        </authorList>
    </citation>
    <scope>NUCLEOTIDE SEQUENCE [LARGE SCALE GENOMIC DNA]</scope>
    <source>
        <strain evidence="8">NEAU-THZ27</strain>
    </source>
</reference>
<evidence type="ECO:0000256" key="5">
    <source>
        <dbReference type="SAM" id="MobiDB-lite"/>
    </source>
</evidence>
<dbReference type="Pfam" id="PF03466">
    <property type="entry name" value="LysR_substrate"/>
    <property type="match status" value="1"/>
</dbReference>
<dbReference type="PANTHER" id="PTHR30346:SF29">
    <property type="entry name" value="LYSR SUBSTRATE-BINDING"/>
    <property type="match status" value="1"/>
</dbReference>
<keyword evidence="8" id="KW-1185">Reference proteome</keyword>
<dbReference type="PANTHER" id="PTHR30346">
    <property type="entry name" value="TRANSCRIPTIONAL DUAL REGULATOR HCAR-RELATED"/>
    <property type="match status" value="1"/>
</dbReference>
<evidence type="ECO:0000313" key="8">
    <source>
        <dbReference type="Proteomes" id="UP000305836"/>
    </source>
</evidence>
<dbReference type="InterPro" id="IPR036390">
    <property type="entry name" value="WH_DNA-bd_sf"/>
</dbReference>
<dbReference type="EMBL" id="SZPZ01000002">
    <property type="protein sequence ID" value="TKK80141.1"/>
    <property type="molecule type" value="Genomic_DNA"/>
</dbReference>